<sequence>MKYIYGRNPVIEMLKAEKVDKLYIQQGNREGSIKKIFGMAKSAGVLITEVNKNKLDEYANGSNHQGVVALVSDFEYSSIEEIQNLGIEKILILDKIEDPHNFGAIARSAEAFGFNGIVIPKHNSAYVNDVVYKTSAGAIERLKVAIVVNLTQTIEKLKENGYWIYGTDLQGENYSSVNLKGKIALIIGNEGKGMSQGLKKHVDGMLTIPMIGSINSLNASCAASVLMAEVLKQDEATKL</sequence>
<evidence type="ECO:0000259" key="4">
    <source>
        <dbReference type="SMART" id="SM00967"/>
    </source>
</evidence>
<dbReference type="Gene3D" id="3.40.1280.10">
    <property type="match status" value="1"/>
</dbReference>
<evidence type="ECO:0000313" key="5">
    <source>
        <dbReference type="EMBL" id="SUB75763.1"/>
    </source>
</evidence>
<organism evidence="5 6">
    <name type="scientific">Peptoniphilus indolicus</name>
    <dbReference type="NCBI Taxonomy" id="33030"/>
    <lineage>
        <taxon>Bacteria</taxon>
        <taxon>Bacillati</taxon>
        <taxon>Bacillota</taxon>
        <taxon>Tissierellia</taxon>
        <taxon>Tissierellales</taxon>
        <taxon>Peptoniphilaceae</taxon>
        <taxon>Peptoniphilus</taxon>
    </lineage>
</organism>
<dbReference type="NCBIfam" id="TIGR00186">
    <property type="entry name" value="rRNA_methyl_3"/>
    <property type="match status" value="1"/>
</dbReference>
<dbReference type="InterPro" id="IPR029028">
    <property type="entry name" value="Alpha/beta_knot_MTases"/>
</dbReference>
<dbReference type="GO" id="GO:0032259">
    <property type="term" value="P:methylation"/>
    <property type="evidence" value="ECO:0007669"/>
    <property type="project" value="UniProtKB-KW"/>
</dbReference>
<dbReference type="AlphaFoldDB" id="A0A379DES2"/>
<dbReference type="GO" id="GO:0008173">
    <property type="term" value="F:RNA methyltransferase activity"/>
    <property type="evidence" value="ECO:0007669"/>
    <property type="project" value="InterPro"/>
</dbReference>
<dbReference type="Gene3D" id="3.30.1330.30">
    <property type="match status" value="1"/>
</dbReference>
<feature type="domain" description="RNA 2-O ribose methyltransferase substrate binding" evidence="4">
    <location>
        <begin position="3"/>
        <end position="77"/>
    </location>
</feature>
<dbReference type="InterPro" id="IPR029026">
    <property type="entry name" value="tRNA_m1G_MTases_N"/>
</dbReference>
<dbReference type="Pfam" id="PF00588">
    <property type="entry name" value="SpoU_methylase"/>
    <property type="match status" value="1"/>
</dbReference>
<dbReference type="Proteomes" id="UP000254777">
    <property type="component" value="Unassembled WGS sequence"/>
</dbReference>
<accession>A0A379DES2</accession>
<dbReference type="CDD" id="cd18103">
    <property type="entry name" value="SpoU-like_RlmB"/>
    <property type="match status" value="1"/>
</dbReference>
<evidence type="ECO:0000256" key="2">
    <source>
        <dbReference type="ARBA" id="ARBA00022603"/>
    </source>
</evidence>
<dbReference type="PANTHER" id="PTHR46429:SF1">
    <property type="entry name" value="23S RRNA (GUANOSINE-2'-O-)-METHYLTRANSFERASE RLMB"/>
    <property type="match status" value="1"/>
</dbReference>
<gene>
    <name evidence="5" type="ORF">NCTC11088_01566</name>
</gene>
<protein>
    <submittedName>
        <fullName evidence="5">TrmH family tRNA/rRNA methyltransferase</fullName>
        <ecNumber evidence="5">2.1.1.-</ecNumber>
    </submittedName>
</protein>
<comment type="similarity">
    <text evidence="1">Belongs to the class IV-like SAM-binding methyltransferase superfamily. RNA methyltransferase TrmH family.</text>
</comment>
<dbReference type="GO" id="GO:0006396">
    <property type="term" value="P:RNA processing"/>
    <property type="evidence" value="ECO:0007669"/>
    <property type="project" value="InterPro"/>
</dbReference>
<dbReference type="PANTHER" id="PTHR46429">
    <property type="entry name" value="23S RRNA (GUANOSINE-2'-O-)-METHYLTRANSFERASE RLMB"/>
    <property type="match status" value="1"/>
</dbReference>
<evidence type="ECO:0000256" key="3">
    <source>
        <dbReference type="ARBA" id="ARBA00022679"/>
    </source>
</evidence>
<reference evidence="5 6" key="1">
    <citation type="submission" date="2018-06" db="EMBL/GenBank/DDBJ databases">
        <authorList>
            <consortium name="Pathogen Informatics"/>
            <person name="Doyle S."/>
        </authorList>
    </citation>
    <scope>NUCLEOTIDE SEQUENCE [LARGE SCALE GENOMIC DNA]</scope>
    <source>
        <strain evidence="5 6">NCTC11088</strain>
    </source>
</reference>
<dbReference type="InterPro" id="IPR013123">
    <property type="entry name" value="SpoU_subst-bd"/>
</dbReference>
<dbReference type="SUPFAM" id="SSF75217">
    <property type="entry name" value="alpha/beta knot"/>
    <property type="match status" value="1"/>
</dbReference>
<name>A0A379DES2_9FIRM</name>
<dbReference type="InterPro" id="IPR029064">
    <property type="entry name" value="Ribosomal_eL30-like_sf"/>
</dbReference>
<dbReference type="FunFam" id="3.40.1280.10:FF:000008">
    <property type="entry name" value="Group 3 RNA methyltransferase TrmH"/>
    <property type="match status" value="1"/>
</dbReference>
<dbReference type="SMART" id="SM00967">
    <property type="entry name" value="SpoU_sub_bind"/>
    <property type="match status" value="1"/>
</dbReference>
<evidence type="ECO:0000313" key="6">
    <source>
        <dbReference type="Proteomes" id="UP000254777"/>
    </source>
</evidence>
<proteinExistence type="inferred from homology"/>
<dbReference type="GO" id="GO:0003723">
    <property type="term" value="F:RNA binding"/>
    <property type="evidence" value="ECO:0007669"/>
    <property type="project" value="InterPro"/>
</dbReference>
<dbReference type="RefSeq" id="WP_004821045.1">
    <property type="nucleotide sequence ID" value="NZ_UGTH01000001.1"/>
</dbReference>
<dbReference type="SUPFAM" id="SSF55315">
    <property type="entry name" value="L30e-like"/>
    <property type="match status" value="1"/>
</dbReference>
<dbReference type="InterPro" id="IPR001537">
    <property type="entry name" value="SpoU_MeTrfase"/>
</dbReference>
<dbReference type="EC" id="2.1.1.-" evidence="5"/>
<dbReference type="GO" id="GO:0005829">
    <property type="term" value="C:cytosol"/>
    <property type="evidence" value="ECO:0007669"/>
    <property type="project" value="TreeGrafter"/>
</dbReference>
<keyword evidence="3 5" id="KW-0808">Transferase</keyword>
<evidence type="ECO:0000256" key="1">
    <source>
        <dbReference type="ARBA" id="ARBA00007228"/>
    </source>
</evidence>
<dbReference type="Pfam" id="PF08032">
    <property type="entry name" value="SpoU_sub_bind"/>
    <property type="match status" value="1"/>
</dbReference>
<keyword evidence="2 5" id="KW-0489">Methyltransferase</keyword>
<dbReference type="InterPro" id="IPR004441">
    <property type="entry name" value="rRNA_MeTrfase_TrmH"/>
</dbReference>
<dbReference type="EMBL" id="UGTH01000001">
    <property type="protein sequence ID" value="SUB75763.1"/>
    <property type="molecule type" value="Genomic_DNA"/>
</dbReference>